<dbReference type="NCBIfam" id="TIGR00020">
    <property type="entry name" value="prfB"/>
    <property type="match status" value="1"/>
</dbReference>
<name>A0AAU4K5X1_9NOCA</name>
<keyword evidence="10" id="KW-1185">Reference proteome</keyword>
<keyword evidence="4 7" id="KW-0488">Methylation</keyword>
<dbReference type="FunFam" id="3.30.160.20:FF:000010">
    <property type="entry name" value="Peptide chain release factor 2"/>
    <property type="match status" value="1"/>
</dbReference>
<dbReference type="Proteomes" id="UP001432128">
    <property type="component" value="Chromosome"/>
</dbReference>
<evidence type="ECO:0000256" key="4">
    <source>
        <dbReference type="ARBA" id="ARBA00022481"/>
    </source>
</evidence>
<feature type="modified residue" description="N5-methylglutamine" evidence="7">
    <location>
        <position position="253"/>
    </location>
</feature>
<dbReference type="InterPro" id="IPR005139">
    <property type="entry name" value="PCRF"/>
</dbReference>
<dbReference type="RefSeq" id="WP_045823529.1">
    <property type="nucleotide sequence ID" value="NZ_CP108021.1"/>
</dbReference>
<evidence type="ECO:0000256" key="5">
    <source>
        <dbReference type="ARBA" id="ARBA00022490"/>
    </source>
</evidence>
<evidence type="ECO:0000256" key="1">
    <source>
        <dbReference type="ARBA" id="ARBA00002613"/>
    </source>
</evidence>
<evidence type="ECO:0000313" key="9">
    <source>
        <dbReference type="EMBL" id="WUM21428.1"/>
    </source>
</evidence>
<protein>
    <recommendedName>
        <fullName evidence="3 7">Peptide chain release factor 2</fullName>
        <shortName evidence="7">RF-2</shortName>
    </recommendedName>
</protein>
<dbReference type="Pfam" id="PF00472">
    <property type="entry name" value="RF-1"/>
    <property type="match status" value="1"/>
</dbReference>
<proteinExistence type="inferred from homology"/>
<dbReference type="PANTHER" id="PTHR43116">
    <property type="entry name" value="PEPTIDE CHAIN RELEASE FACTOR 2"/>
    <property type="match status" value="1"/>
</dbReference>
<dbReference type="SUPFAM" id="SSF75620">
    <property type="entry name" value="Release factor"/>
    <property type="match status" value="1"/>
</dbReference>
<dbReference type="InterPro" id="IPR000352">
    <property type="entry name" value="Pep_chain_release_fac_I"/>
</dbReference>
<dbReference type="GO" id="GO:0016149">
    <property type="term" value="F:translation release factor activity, codon specific"/>
    <property type="evidence" value="ECO:0007669"/>
    <property type="project" value="UniProtKB-UniRule"/>
</dbReference>
<comment type="PTM">
    <text evidence="7">Methylated by PrmC. Methylation increases the termination efficiency of RF2.</text>
</comment>
<accession>A0AAU4K5X1</accession>
<feature type="domain" description="Prokaryotic-type class I peptide chain release factors" evidence="8">
    <location>
        <begin position="246"/>
        <end position="262"/>
    </location>
</feature>
<evidence type="ECO:0000313" key="10">
    <source>
        <dbReference type="Proteomes" id="UP001432128"/>
    </source>
</evidence>
<dbReference type="EMBL" id="CP108021">
    <property type="protein sequence ID" value="WUM21428.1"/>
    <property type="molecule type" value="Genomic_DNA"/>
</dbReference>
<dbReference type="Gene3D" id="1.20.58.410">
    <property type="entry name" value="Release factor"/>
    <property type="match status" value="1"/>
</dbReference>
<dbReference type="KEGG" id="whr:OG579_06460"/>
<dbReference type="PROSITE" id="PS00745">
    <property type="entry name" value="RF_PROK_I"/>
    <property type="match status" value="1"/>
</dbReference>
<evidence type="ECO:0000256" key="7">
    <source>
        <dbReference type="HAMAP-Rule" id="MF_00094"/>
    </source>
</evidence>
<gene>
    <name evidence="7 9" type="primary">prfB</name>
    <name evidence="9" type="ORF">OG579_06460</name>
</gene>
<dbReference type="GO" id="GO:0005737">
    <property type="term" value="C:cytoplasm"/>
    <property type="evidence" value="ECO:0007669"/>
    <property type="project" value="UniProtKB-SubCell"/>
</dbReference>
<sequence length="371" mass="41464">MQPDVQTDLDSLDTTLTTVEKVLDLEELARRIDELEHQAADPELWNNQEHAQQVTSELSHAQGEFRRVTALRSRLDDLPVLYELAEDEEGDDRTTGLADADAERASLRADIEAMEVKTMLAGEYDARDALVNIRSGAGGVDAADWAEMLMRMYIRWAEKHDYGVEVYDTSYAEEAGLKSATFAVKGPYMYGTLSIEMGTHRLVRISPFDNQGRRQTSFAEVEVLPVVETTDHIDIDENDLRVDVYRSSGPGGQSVNTTDSAVRLTHVPTGIVVTCQNEKSQLQNKVAAMKVLQAKLLEVKRKEERAEMDALKGDGGSSWGNQMRSYVLHPYQMVKDLRTEYEVNNPTAVLDGDLDGFIESGIRWRMASADS</sequence>
<dbReference type="Gene3D" id="3.30.160.20">
    <property type="match status" value="1"/>
</dbReference>
<evidence type="ECO:0000256" key="2">
    <source>
        <dbReference type="ARBA" id="ARBA00010835"/>
    </source>
</evidence>
<keyword evidence="5 7" id="KW-0963">Cytoplasm</keyword>
<dbReference type="Pfam" id="PF03462">
    <property type="entry name" value="PCRF"/>
    <property type="match status" value="1"/>
</dbReference>
<evidence type="ECO:0000259" key="8">
    <source>
        <dbReference type="PROSITE" id="PS00745"/>
    </source>
</evidence>
<dbReference type="PANTHER" id="PTHR43116:SF3">
    <property type="entry name" value="CLASS I PEPTIDE CHAIN RELEASE FACTOR"/>
    <property type="match status" value="1"/>
</dbReference>
<comment type="subcellular location">
    <subcellularLocation>
        <location evidence="7">Cytoplasm</location>
    </subcellularLocation>
</comment>
<comment type="similarity">
    <text evidence="2 7">Belongs to the prokaryotic/mitochondrial release factor family.</text>
</comment>
<dbReference type="InterPro" id="IPR004374">
    <property type="entry name" value="PrfB"/>
</dbReference>
<dbReference type="Gene3D" id="3.30.70.1660">
    <property type="match status" value="1"/>
</dbReference>
<evidence type="ECO:0000256" key="6">
    <source>
        <dbReference type="ARBA" id="ARBA00022917"/>
    </source>
</evidence>
<dbReference type="SMART" id="SM00937">
    <property type="entry name" value="PCRF"/>
    <property type="match status" value="1"/>
</dbReference>
<organism evidence="9 10">
    <name type="scientific">Williamsia herbipolensis</name>
    <dbReference type="NCBI Taxonomy" id="1603258"/>
    <lineage>
        <taxon>Bacteria</taxon>
        <taxon>Bacillati</taxon>
        <taxon>Actinomycetota</taxon>
        <taxon>Actinomycetes</taxon>
        <taxon>Mycobacteriales</taxon>
        <taxon>Nocardiaceae</taxon>
        <taxon>Williamsia</taxon>
    </lineage>
</organism>
<keyword evidence="6 7" id="KW-0648">Protein biosynthesis</keyword>
<dbReference type="InterPro" id="IPR045853">
    <property type="entry name" value="Pep_chain_release_fac_I_sf"/>
</dbReference>
<dbReference type="HAMAP" id="MF_00094">
    <property type="entry name" value="Rel_fac_2"/>
    <property type="match status" value="1"/>
</dbReference>
<dbReference type="AlphaFoldDB" id="A0AAU4K5X1"/>
<comment type="function">
    <text evidence="1 7">Peptide chain release factor 2 directs the termination of translation in response to the peptide chain termination codons UGA and UAA.</text>
</comment>
<reference evidence="9 10" key="1">
    <citation type="submission" date="2022-10" db="EMBL/GenBank/DDBJ databases">
        <title>The complete genomes of actinobacterial strains from the NBC collection.</title>
        <authorList>
            <person name="Joergensen T.S."/>
            <person name="Alvarez Arevalo M."/>
            <person name="Sterndorff E.B."/>
            <person name="Faurdal D."/>
            <person name="Vuksanovic O."/>
            <person name="Mourched A.-S."/>
            <person name="Charusanti P."/>
            <person name="Shaw S."/>
            <person name="Blin K."/>
            <person name="Weber T."/>
        </authorList>
    </citation>
    <scope>NUCLEOTIDE SEQUENCE [LARGE SCALE GENOMIC DNA]</scope>
    <source>
        <strain evidence="9 10">NBC_00319</strain>
    </source>
</reference>
<evidence type="ECO:0000256" key="3">
    <source>
        <dbReference type="ARBA" id="ARBA00019192"/>
    </source>
</evidence>